<organism evidence="1 2">
    <name type="scientific">Lentzea albidocapillata</name>
    <dbReference type="NCBI Taxonomy" id="40571"/>
    <lineage>
        <taxon>Bacteria</taxon>
        <taxon>Bacillati</taxon>
        <taxon>Actinomycetota</taxon>
        <taxon>Actinomycetes</taxon>
        <taxon>Pseudonocardiales</taxon>
        <taxon>Pseudonocardiaceae</taxon>
        <taxon>Lentzea</taxon>
    </lineage>
</organism>
<accession>A0A1W2BV10</accession>
<protein>
    <submittedName>
        <fullName evidence="1">Uncharacterized protein</fullName>
    </submittedName>
</protein>
<dbReference type="STRING" id="40571.SAMN05660733_01543"/>
<dbReference type="Proteomes" id="UP000192840">
    <property type="component" value="Unassembled WGS sequence"/>
</dbReference>
<dbReference type="EMBL" id="FWYC01000005">
    <property type="protein sequence ID" value="SMC76813.1"/>
    <property type="molecule type" value="Genomic_DNA"/>
</dbReference>
<reference evidence="2" key="1">
    <citation type="submission" date="2017-04" db="EMBL/GenBank/DDBJ databases">
        <authorList>
            <person name="Varghese N."/>
            <person name="Submissions S."/>
        </authorList>
    </citation>
    <scope>NUCLEOTIDE SEQUENCE [LARGE SCALE GENOMIC DNA]</scope>
    <source>
        <strain evidence="2">DSM 44073</strain>
    </source>
</reference>
<dbReference type="AlphaFoldDB" id="A0A1W2BV10"/>
<evidence type="ECO:0000313" key="1">
    <source>
        <dbReference type="EMBL" id="SMC76813.1"/>
    </source>
</evidence>
<gene>
    <name evidence="1" type="ORF">SAMN05660733_01543</name>
</gene>
<sequence>MCLHSTIIITRDERRPAVRTAAIVLPSRFDVILVSSYPGRLLRAGRRTV</sequence>
<proteinExistence type="predicted"/>
<evidence type="ECO:0000313" key="2">
    <source>
        <dbReference type="Proteomes" id="UP000192840"/>
    </source>
</evidence>
<keyword evidence="2" id="KW-1185">Reference proteome</keyword>
<name>A0A1W2BV10_9PSEU</name>